<name>A0A2K3KS17_TRIPR</name>
<proteinExistence type="predicted"/>
<comment type="caution">
    <text evidence="1">The sequence shown here is derived from an EMBL/GenBank/DDBJ whole genome shotgun (WGS) entry which is preliminary data.</text>
</comment>
<reference evidence="1 2" key="1">
    <citation type="journal article" date="2014" name="Am. J. Bot.">
        <title>Genome assembly and annotation for red clover (Trifolium pratense; Fabaceae).</title>
        <authorList>
            <person name="Istvanek J."/>
            <person name="Jaros M."/>
            <person name="Krenek A."/>
            <person name="Repkova J."/>
        </authorList>
    </citation>
    <scope>NUCLEOTIDE SEQUENCE [LARGE SCALE GENOMIC DNA]</scope>
    <source>
        <strain evidence="2">cv. Tatra</strain>
        <tissue evidence="1">Young leaves</tissue>
    </source>
</reference>
<dbReference type="Proteomes" id="UP000236291">
    <property type="component" value="Unassembled WGS sequence"/>
</dbReference>
<sequence>MASSITASLGTTSSITKTPSSFSLHNTFRLNTLLRLRPNHKTPTVSFVISAIATPNTPILTTQEALKGLGFDDANDQISRVPVAVSKDELDISQLGFPSQLVDSLQRRGITSLFPIQ</sequence>
<keyword evidence="1" id="KW-0547">Nucleotide-binding</keyword>
<organism evidence="1 2">
    <name type="scientific">Trifolium pratense</name>
    <name type="common">Red clover</name>
    <dbReference type="NCBI Taxonomy" id="57577"/>
    <lineage>
        <taxon>Eukaryota</taxon>
        <taxon>Viridiplantae</taxon>
        <taxon>Streptophyta</taxon>
        <taxon>Embryophyta</taxon>
        <taxon>Tracheophyta</taxon>
        <taxon>Spermatophyta</taxon>
        <taxon>Magnoliopsida</taxon>
        <taxon>eudicotyledons</taxon>
        <taxon>Gunneridae</taxon>
        <taxon>Pentapetalae</taxon>
        <taxon>rosids</taxon>
        <taxon>fabids</taxon>
        <taxon>Fabales</taxon>
        <taxon>Fabaceae</taxon>
        <taxon>Papilionoideae</taxon>
        <taxon>50 kb inversion clade</taxon>
        <taxon>NPAAA clade</taxon>
        <taxon>Hologalegina</taxon>
        <taxon>IRL clade</taxon>
        <taxon>Trifolieae</taxon>
        <taxon>Trifolium</taxon>
    </lineage>
</organism>
<evidence type="ECO:0000313" key="1">
    <source>
        <dbReference type="EMBL" id="PNX69084.1"/>
    </source>
</evidence>
<reference evidence="1 2" key="2">
    <citation type="journal article" date="2017" name="Front. Plant Sci.">
        <title>Gene Classification and Mining of Molecular Markers Useful in Red Clover (Trifolium pratense) Breeding.</title>
        <authorList>
            <person name="Istvanek J."/>
            <person name="Dluhosova J."/>
            <person name="Dluhos P."/>
            <person name="Patkova L."/>
            <person name="Nedelnik J."/>
            <person name="Repkova J."/>
        </authorList>
    </citation>
    <scope>NUCLEOTIDE SEQUENCE [LARGE SCALE GENOMIC DNA]</scope>
    <source>
        <strain evidence="2">cv. Tatra</strain>
        <tissue evidence="1">Young leaves</tissue>
    </source>
</reference>
<dbReference type="EMBL" id="ASHM01107542">
    <property type="protein sequence ID" value="PNX69084.1"/>
    <property type="molecule type" value="Genomic_DNA"/>
</dbReference>
<dbReference type="AlphaFoldDB" id="A0A2K3KS17"/>
<gene>
    <name evidence="1" type="ORF">L195_g056522</name>
</gene>
<keyword evidence="1" id="KW-0067">ATP-binding</keyword>
<protein>
    <submittedName>
        <fullName evidence="1">DEAD-box ATP-dependent RNA helicase chloroplastic-like</fullName>
    </submittedName>
</protein>
<dbReference type="GO" id="GO:0004386">
    <property type="term" value="F:helicase activity"/>
    <property type="evidence" value="ECO:0007669"/>
    <property type="project" value="UniProtKB-KW"/>
</dbReference>
<dbReference type="ExpressionAtlas" id="A0A2K3KS17">
    <property type="expression patterns" value="baseline"/>
</dbReference>
<keyword evidence="1" id="KW-0347">Helicase</keyword>
<accession>A0A2K3KS17</accession>
<keyword evidence="1" id="KW-0378">Hydrolase</keyword>
<evidence type="ECO:0000313" key="2">
    <source>
        <dbReference type="Proteomes" id="UP000236291"/>
    </source>
</evidence>
<feature type="non-terminal residue" evidence="1">
    <location>
        <position position="117"/>
    </location>
</feature>